<dbReference type="Proteomes" id="UP000702209">
    <property type="component" value="Unassembled WGS sequence"/>
</dbReference>
<reference evidence="1 2" key="1">
    <citation type="submission" date="2020-10" db="EMBL/GenBank/DDBJ databases">
        <title>Identification of Nocardia species via Next-generation sequencing and recognition of intraspecies genetic diversity.</title>
        <authorList>
            <person name="Li P."/>
            <person name="Li P."/>
            <person name="Lu B."/>
        </authorList>
    </citation>
    <scope>NUCLEOTIDE SEQUENCE [LARGE SCALE GENOMIC DNA]</scope>
    <source>
        <strain evidence="1 2">BJ06-0157</strain>
    </source>
</reference>
<dbReference type="EMBL" id="JADLQX010000011">
    <property type="protein sequence ID" value="MBF6299164.1"/>
    <property type="molecule type" value="Genomic_DNA"/>
</dbReference>
<dbReference type="InterPro" id="IPR009351">
    <property type="entry name" value="AlkZ-like"/>
</dbReference>
<dbReference type="GO" id="GO:0003677">
    <property type="term" value="F:DNA binding"/>
    <property type="evidence" value="ECO:0007669"/>
    <property type="project" value="UniProtKB-KW"/>
</dbReference>
<evidence type="ECO:0000313" key="1">
    <source>
        <dbReference type="EMBL" id="MBF6299164.1"/>
    </source>
</evidence>
<keyword evidence="1" id="KW-0238">DNA-binding</keyword>
<dbReference type="Pfam" id="PF06224">
    <property type="entry name" value="AlkZ-like"/>
    <property type="match status" value="1"/>
</dbReference>
<comment type="caution">
    <text evidence="1">The sequence shown here is derived from an EMBL/GenBank/DDBJ whole genome shotgun (WGS) entry which is preliminary data.</text>
</comment>
<dbReference type="PANTHER" id="PTHR38479:SF2">
    <property type="entry name" value="WINGED HELIX DNA-BINDING DOMAIN-CONTAINING PROTEIN"/>
    <property type="match status" value="1"/>
</dbReference>
<sequence>MAQAIAVERAGWLGFRWRGQGLHGADRTDALDDLLLLGVQGGRGGGPEQSLIQRTAVIGRTPVAEAVRPDGPLVSVWSVRGAPHAHPLAMLDTVCDAVAPVATDEGGSAYLAAVAEVAAALTAVVTTPMTKGRASAEVTARVRPELVTWCQRCAATHVPDGMFRAAGCRAGIVLATRQRATMLHPAPEHQRVRVEHPRVALLEAYFRANGPTTRTQFRDWLGSDPTAAWKTLGAELVRVRIEGRGLELPEPLLDAVRSAPEAEGVVLVPPNDGYLRQVDRQLLVPDRARRHEVWRALAAPGAVLSAGEVVGTWRYRRAENELTVTCFEPLSARQRADAENSAGLMAETAGAAAPVVRWT</sequence>
<dbReference type="PANTHER" id="PTHR38479">
    <property type="entry name" value="LMO0824 PROTEIN"/>
    <property type="match status" value="1"/>
</dbReference>
<protein>
    <submittedName>
        <fullName evidence="1">Winged helix DNA-binding domain-containing protein</fullName>
    </submittedName>
</protein>
<accession>A0ABS0CRB7</accession>
<dbReference type="RefSeq" id="WP_195130446.1">
    <property type="nucleotide sequence ID" value="NZ_JADLQX010000011.1"/>
</dbReference>
<gene>
    <name evidence="1" type="ORF">IU459_16670</name>
</gene>
<evidence type="ECO:0000313" key="2">
    <source>
        <dbReference type="Proteomes" id="UP000702209"/>
    </source>
</evidence>
<organism evidence="1 2">
    <name type="scientific">Nocardia amamiensis</name>
    <dbReference type="NCBI Taxonomy" id="404578"/>
    <lineage>
        <taxon>Bacteria</taxon>
        <taxon>Bacillati</taxon>
        <taxon>Actinomycetota</taxon>
        <taxon>Actinomycetes</taxon>
        <taxon>Mycobacteriales</taxon>
        <taxon>Nocardiaceae</taxon>
        <taxon>Nocardia</taxon>
    </lineage>
</organism>
<proteinExistence type="predicted"/>
<name>A0ABS0CRB7_9NOCA</name>
<keyword evidence="2" id="KW-1185">Reference proteome</keyword>